<feature type="domain" description="Alpha-L-rhamnosidase concanavalin-like" evidence="5">
    <location>
        <begin position="232"/>
        <end position="338"/>
    </location>
</feature>
<dbReference type="SUPFAM" id="SSF48208">
    <property type="entry name" value="Six-hairpin glycosidases"/>
    <property type="match status" value="1"/>
</dbReference>
<dbReference type="Pfam" id="PF17389">
    <property type="entry name" value="Bac_rhamnosid6H"/>
    <property type="match status" value="1"/>
</dbReference>
<dbReference type="EMBL" id="FTOR01000003">
    <property type="protein sequence ID" value="SIT03658.1"/>
    <property type="molecule type" value="Genomic_DNA"/>
</dbReference>
<dbReference type="STRING" id="477680.SAMN05421788_10346"/>
<keyword evidence="4" id="KW-0732">Signal</keyword>
<dbReference type="SUPFAM" id="SSF49785">
    <property type="entry name" value="Galactose-binding domain-like"/>
    <property type="match status" value="1"/>
</dbReference>
<dbReference type="Gene3D" id="2.60.120.260">
    <property type="entry name" value="Galactose-binding domain-like"/>
    <property type="match status" value="2"/>
</dbReference>
<dbReference type="InterPro" id="IPR013737">
    <property type="entry name" value="Bac_rhamnosid_N"/>
</dbReference>
<dbReference type="InterPro" id="IPR012341">
    <property type="entry name" value="6hp_glycosidase-like_sf"/>
</dbReference>
<dbReference type="AlphaFoldDB" id="A0A173MJN2"/>
<gene>
    <name evidence="9" type="ORF">SAMN05421788_10346</name>
</gene>
<dbReference type="InterPro" id="IPR008979">
    <property type="entry name" value="Galactose-bd-like_sf"/>
</dbReference>
<dbReference type="InterPro" id="IPR016007">
    <property type="entry name" value="Alpha_rhamnosid"/>
</dbReference>
<organism evidence="9 10">
    <name type="scientific">Filimonas lacunae</name>
    <dbReference type="NCBI Taxonomy" id="477680"/>
    <lineage>
        <taxon>Bacteria</taxon>
        <taxon>Pseudomonadati</taxon>
        <taxon>Bacteroidota</taxon>
        <taxon>Chitinophagia</taxon>
        <taxon>Chitinophagales</taxon>
        <taxon>Chitinophagaceae</taxon>
        <taxon>Filimonas</taxon>
    </lineage>
</organism>
<feature type="domain" description="Alpha-L-rhamnosidase C-terminal" evidence="8">
    <location>
        <begin position="677"/>
        <end position="748"/>
    </location>
</feature>
<sequence>MIKPLLLVFCCLVVCAAKAQLLQQGAWITNTEDTAARGTPYFRKVFSAGKPVAKATLEVCGVGYHMTYVNGKPVTSAVLEQGYTRYDKRLLYTTYDITALLQKGENCLAAELGNGWYNAQSYTIWFFHMIGWRKTPRLLAALQLEYADGSKETIVTDNSWKCTVGPGRFNSMHAGEIYDARKEIPGWNAPGLNDASWQKVMVTSAPGGMLEKQDMPSAVIINRITPVSVTALGSKRWLYDMGQNFAGVVTLQVQGKAGDTITLHYGEVLNADGSINLAHNAGQMMVPPGDLTFQTDKYIVKGDGVETYTPRFTYHGFQYVQVETDGAATFDKKALTGLFYSTDFTPTGSFSSSDTMLNKLYKAAIQSYRSNFISIPTDCPQREKMGWTADAHIAAELGLWNFDAASGYRKWLRDLRDVQLADGNLPGVAPTLGRGYHWTDRNDDGFGPAWGSALPLVTWYLYMYGGDTAVVRENYAAIKLFTERMRRRANGFIYNTGFGDWVSLQQTPVPFISTAYFYSDTRLLSKMAAIVGEKDDARQYALLADSIGKAFNDTFLHDKNGLYGDTALTALSGALFHGLCPPALQKKVAERLAAGVQKRNYHADFGVLGTKYVLPALSDNGYADIAYRLLTDTGYAGWGHWIANGATTLYEDWPGAESHNHVFFGDYGAWFFKSLAGIRPDESAPGFQRFTIQPVFPEKLEWIKAAHTTRYGVIEVEWRRVKKQIKLGIQVPPGTTAVVKLPGRPDKTYRAGKYLLAF</sequence>
<dbReference type="Pfam" id="PF05592">
    <property type="entry name" value="Bac_rhamnosid"/>
    <property type="match status" value="1"/>
</dbReference>
<protein>
    <recommendedName>
        <fullName evidence="2">alpha-L-rhamnosidase</fullName>
        <ecNumber evidence="2">3.2.1.40</ecNumber>
    </recommendedName>
</protein>
<dbReference type="GO" id="GO:0030596">
    <property type="term" value="F:alpha-L-rhamnosidase activity"/>
    <property type="evidence" value="ECO:0007669"/>
    <property type="project" value="UniProtKB-EC"/>
</dbReference>
<accession>A0A173MJN2</accession>
<evidence type="ECO:0000313" key="10">
    <source>
        <dbReference type="Proteomes" id="UP000186917"/>
    </source>
</evidence>
<dbReference type="Pfam" id="PF17390">
    <property type="entry name" value="Bac_rhamnosid_C"/>
    <property type="match status" value="1"/>
</dbReference>
<evidence type="ECO:0000259" key="8">
    <source>
        <dbReference type="Pfam" id="PF17390"/>
    </source>
</evidence>
<dbReference type="InterPro" id="IPR035398">
    <property type="entry name" value="Bac_rhamnosid_C"/>
</dbReference>
<keyword evidence="3" id="KW-0378">Hydrolase</keyword>
<dbReference type="InterPro" id="IPR008928">
    <property type="entry name" value="6-hairpin_glycosidase_sf"/>
</dbReference>
<dbReference type="Proteomes" id="UP000186917">
    <property type="component" value="Unassembled WGS sequence"/>
</dbReference>
<dbReference type="InterPro" id="IPR035396">
    <property type="entry name" value="Bac_rhamnosid6H"/>
</dbReference>
<dbReference type="InterPro" id="IPR008902">
    <property type="entry name" value="Rhamnosid_concanavalin"/>
</dbReference>
<keyword evidence="10" id="KW-1185">Reference proteome</keyword>
<dbReference type="PIRSF" id="PIRSF010631">
    <property type="entry name" value="A-rhamnsds"/>
    <property type="match status" value="1"/>
</dbReference>
<evidence type="ECO:0000256" key="2">
    <source>
        <dbReference type="ARBA" id="ARBA00012652"/>
    </source>
</evidence>
<evidence type="ECO:0000259" key="6">
    <source>
        <dbReference type="Pfam" id="PF08531"/>
    </source>
</evidence>
<dbReference type="Pfam" id="PF08531">
    <property type="entry name" value="Bac_rhamnosid_N"/>
    <property type="match status" value="1"/>
</dbReference>
<reference evidence="10" key="1">
    <citation type="submission" date="2017-01" db="EMBL/GenBank/DDBJ databases">
        <authorList>
            <person name="Varghese N."/>
            <person name="Submissions S."/>
        </authorList>
    </citation>
    <scope>NUCLEOTIDE SEQUENCE [LARGE SCALE GENOMIC DNA]</scope>
    <source>
        <strain evidence="10">DSM 21054</strain>
    </source>
</reference>
<dbReference type="KEGG" id="fln:FLA_3728"/>
<comment type="catalytic activity">
    <reaction evidence="1">
        <text>Hydrolysis of terminal non-reducing alpha-L-rhamnose residues in alpha-L-rhamnosides.</text>
        <dbReference type="EC" id="3.2.1.40"/>
    </reaction>
</comment>
<evidence type="ECO:0000259" key="7">
    <source>
        <dbReference type="Pfam" id="PF17389"/>
    </source>
</evidence>
<feature type="domain" description="Bacterial alpha-L-rhamnosidase N-terminal" evidence="6">
    <location>
        <begin position="50"/>
        <end position="218"/>
    </location>
</feature>
<feature type="domain" description="Alpha-L-rhamnosidase six-hairpin glycosidase" evidence="7">
    <location>
        <begin position="347"/>
        <end position="674"/>
    </location>
</feature>
<feature type="signal peptide" evidence="4">
    <location>
        <begin position="1"/>
        <end position="19"/>
    </location>
</feature>
<proteinExistence type="predicted"/>
<dbReference type="PANTHER" id="PTHR33307">
    <property type="entry name" value="ALPHA-RHAMNOSIDASE (EUROFUNG)"/>
    <property type="match status" value="1"/>
</dbReference>
<dbReference type="Gene3D" id="1.50.10.10">
    <property type="match status" value="1"/>
</dbReference>
<evidence type="ECO:0000256" key="3">
    <source>
        <dbReference type="ARBA" id="ARBA00022801"/>
    </source>
</evidence>
<dbReference type="Gene3D" id="2.60.420.10">
    <property type="entry name" value="Maltose phosphorylase, domain 3"/>
    <property type="match status" value="1"/>
</dbReference>
<feature type="chain" id="PRO_5030023059" description="alpha-L-rhamnosidase" evidence="4">
    <location>
        <begin position="20"/>
        <end position="758"/>
    </location>
</feature>
<evidence type="ECO:0000313" key="9">
    <source>
        <dbReference type="EMBL" id="SIT03658.1"/>
    </source>
</evidence>
<dbReference type="PANTHER" id="PTHR33307:SF6">
    <property type="entry name" value="ALPHA-RHAMNOSIDASE (EUROFUNG)-RELATED"/>
    <property type="match status" value="1"/>
</dbReference>
<evidence type="ECO:0000256" key="1">
    <source>
        <dbReference type="ARBA" id="ARBA00001445"/>
    </source>
</evidence>
<dbReference type="GO" id="GO:0005975">
    <property type="term" value="P:carbohydrate metabolic process"/>
    <property type="evidence" value="ECO:0007669"/>
    <property type="project" value="InterPro"/>
</dbReference>
<name>A0A173MJN2_9BACT</name>
<dbReference type="EC" id="3.2.1.40" evidence="2"/>
<evidence type="ECO:0000256" key="4">
    <source>
        <dbReference type="SAM" id="SignalP"/>
    </source>
</evidence>
<evidence type="ECO:0000259" key="5">
    <source>
        <dbReference type="Pfam" id="PF05592"/>
    </source>
</evidence>